<evidence type="ECO:0000313" key="1">
    <source>
        <dbReference type="EMBL" id="HFZ08725.1"/>
    </source>
</evidence>
<reference evidence="1" key="1">
    <citation type="journal article" date="2020" name="mSystems">
        <title>Genome- and Community-Level Interaction Insights into Carbon Utilization and Element Cycling Functions of Hydrothermarchaeota in Hydrothermal Sediment.</title>
        <authorList>
            <person name="Zhou Z."/>
            <person name="Liu Y."/>
            <person name="Xu W."/>
            <person name="Pan J."/>
            <person name="Luo Z.H."/>
            <person name="Li M."/>
        </authorList>
    </citation>
    <scope>NUCLEOTIDE SEQUENCE [LARGE SCALE GENOMIC DNA]</scope>
    <source>
        <strain evidence="1">SpSt-757</strain>
    </source>
</reference>
<sequence length="102" mass="12103">MFTKAYVLSETDFRGFVVAIFDDLHELISDERGMSERLYETEADIEDYFIYTYEGIIEDGNVDMMMIFCDGEWKEVDTGEKFVDLVRRKYGKELKKVLRDVE</sequence>
<organism evidence="1">
    <name type="scientific">candidate division CPR3 bacterium</name>
    <dbReference type="NCBI Taxonomy" id="2268181"/>
    <lineage>
        <taxon>Bacteria</taxon>
        <taxon>Bacteria division CPR3</taxon>
    </lineage>
</organism>
<comment type="caution">
    <text evidence="1">The sequence shown here is derived from an EMBL/GenBank/DDBJ whole genome shotgun (WGS) entry which is preliminary data.</text>
</comment>
<accession>A0A7V3J9A8</accession>
<gene>
    <name evidence="1" type="ORF">ENV41_01145</name>
</gene>
<dbReference type="EMBL" id="DTGG01000038">
    <property type="protein sequence ID" value="HFZ08725.1"/>
    <property type="molecule type" value="Genomic_DNA"/>
</dbReference>
<proteinExistence type="predicted"/>
<protein>
    <submittedName>
        <fullName evidence="1">Uncharacterized protein</fullName>
    </submittedName>
</protein>
<name>A0A7V3J9A8_UNCC3</name>
<dbReference type="AlphaFoldDB" id="A0A7V3J9A8"/>